<protein>
    <recommendedName>
        <fullName evidence="3">Alginate export domain-containing protein</fullName>
    </recommendedName>
</protein>
<dbReference type="AlphaFoldDB" id="A0A533QJI5"/>
<organism evidence="1 2">
    <name type="scientific">Candidatus Jettenia ecosi</name>
    <dbReference type="NCBI Taxonomy" id="2494326"/>
    <lineage>
        <taxon>Bacteria</taxon>
        <taxon>Pseudomonadati</taxon>
        <taxon>Planctomycetota</taxon>
        <taxon>Candidatus Brocadiia</taxon>
        <taxon>Candidatus Brocadiales</taxon>
        <taxon>Candidatus Brocadiaceae</taxon>
        <taxon>Candidatus Jettenia</taxon>
    </lineage>
</organism>
<dbReference type="EMBL" id="SULG01000011">
    <property type="protein sequence ID" value="TLD42901.1"/>
    <property type="molecule type" value="Genomic_DNA"/>
</dbReference>
<evidence type="ECO:0008006" key="3">
    <source>
        <dbReference type="Google" id="ProtNLM"/>
    </source>
</evidence>
<proteinExistence type="predicted"/>
<dbReference type="Proteomes" id="UP000319783">
    <property type="component" value="Unassembled WGS sequence"/>
</dbReference>
<reference evidence="1 2" key="1">
    <citation type="submission" date="2019-04" db="EMBL/GenBank/DDBJ databases">
        <title>Genome of a novel bacterium Candidatus Jettenia ecosi reconstructed from metagenome of an anammox bioreactor.</title>
        <authorList>
            <person name="Mardanov A.V."/>
            <person name="Beletsky A.V."/>
            <person name="Ravin N.V."/>
            <person name="Botchkova E.A."/>
            <person name="Litti Y.V."/>
            <person name="Nozhevnikova A.N."/>
        </authorList>
    </citation>
    <scope>NUCLEOTIDE SEQUENCE [LARGE SCALE GENOMIC DNA]</scope>
    <source>
        <strain evidence="1">J2</strain>
    </source>
</reference>
<comment type="caution">
    <text evidence="1">The sequence shown here is derived from an EMBL/GenBank/DDBJ whole genome shotgun (WGS) entry which is preliminary data.</text>
</comment>
<gene>
    <name evidence="1" type="ORF">JETT_0801</name>
</gene>
<evidence type="ECO:0000313" key="2">
    <source>
        <dbReference type="Proteomes" id="UP000319783"/>
    </source>
</evidence>
<sequence>MFEYLRFNTKEFYNKKVTIAGSARLTEDLDGNEPKNGAFRDILDSYDHNVNGRLYYLYADIKNPVIDKSNLRVGRQYLYSVETILFDGAKYEQQIGPVDTYAFGGFRVSQYSSTYFDTVVGGGIAARPLINTRINLDYVRIVDDNFIDDEVSLSLWQKIYEDVNFYGRYTLLESTPKDFIVKLSWDKVDWDASVQVSYYRFFHSLAEHSNTISPFFEILGKLESFELISLTGYKGLGDKFGISGGIDHRNVLDKKDENTFNHDYNRAFLSFDVNNVLLKDSKVSFIVEYWNSEDMDHSADLGVDFDKKIGKFHFGGGTSYSLYKFNFVGNNNLAAILDNEFTDTKQKINVRTYYLRLKYSLTKQSDVSLKWLTEVSDTDPEKFHELLLSYSTNF</sequence>
<name>A0A533QJI5_9BACT</name>
<evidence type="ECO:0000313" key="1">
    <source>
        <dbReference type="EMBL" id="TLD42901.1"/>
    </source>
</evidence>
<accession>A0A533QJI5</accession>